<dbReference type="Pfam" id="PF02879">
    <property type="entry name" value="PGM_PMM_II"/>
    <property type="match status" value="1"/>
</dbReference>
<evidence type="ECO:0000256" key="1">
    <source>
        <dbReference type="ARBA" id="ARBA00000443"/>
    </source>
</evidence>
<dbReference type="InterPro" id="IPR005841">
    <property type="entry name" value="Alpha-D-phosphohexomutase_SF"/>
</dbReference>
<sequence length="575" mass="63434">MQHRAEERNMVTVTLQDTSPFDGQKPGTSGLRKAVKVFQQPHYTENFIQCILESIPVEERRGCTLVVGGDGRFFMREAFAIIARMAAANEVGQLIIGQNGIFSTPAVSCIIRKMKATGGILLTASHNPGGPDGDFGIKFNIKNGGPAPEAITNEIFSKTKTIKSYKICHDITVDPDTIGSQSWEVEGRNFIVTIRDSVEDYTLLMKEIFDFDLLKKLIAGTEGQAPFKFVASAMYGVTGPYLKKIFCQELGTPESYTLKCEPKEDFGGHHPDPNQTYASDLVNLLKKGEHQLGAAFDGDGDRNMILGENGFFVTPSDSVAVIADNAKCIPYFVKTGLKGVARSMPTSAAVDRVGQKVGVECFEVPTGWKFFGNLMDAQRLSLCGEESFGTGSDHIREKDGIWAFLAWLSIIASRKMSVQNILKDFWKKYGRSFFVRCDYENVEAEGAKKMIELLRQIAKDEVLVNKSLTGGSGQDQKTYEVKLMDDFSYTDPIDGSVTEKQGVRMIFTDGSRVIFRLSGTGSAGATIRVYVESYEPDESKHLLDAQIVLKPLLDIALKVSKLQEFTGRNEPTVIT</sequence>
<keyword evidence="6" id="KW-0963">Cytoplasm</keyword>
<dbReference type="Gene3D" id="3.40.120.10">
    <property type="entry name" value="Alpha-D-Glucose-1,6-Bisphosphate, subunit A, domain 3"/>
    <property type="match status" value="3"/>
</dbReference>
<evidence type="ECO:0000256" key="6">
    <source>
        <dbReference type="ARBA" id="ARBA00022490"/>
    </source>
</evidence>
<dbReference type="Pfam" id="PF02878">
    <property type="entry name" value="PGM_PMM_I"/>
    <property type="match status" value="1"/>
</dbReference>
<dbReference type="STRING" id="50429.A0A2B4S1Y9"/>
<protein>
    <recommendedName>
        <fullName evidence="5">phosphoglucomutase (alpha-D-glucose-1,6-bisphosphate-dependent)</fullName>
        <ecNumber evidence="5">5.4.2.2</ecNumber>
    </recommendedName>
</protein>
<evidence type="ECO:0000256" key="2">
    <source>
        <dbReference type="ARBA" id="ARBA00001946"/>
    </source>
</evidence>
<dbReference type="InterPro" id="IPR016066">
    <property type="entry name" value="A-D-PHexomutase_CS"/>
</dbReference>
<evidence type="ECO:0000259" key="12">
    <source>
        <dbReference type="Pfam" id="PF02878"/>
    </source>
</evidence>
<dbReference type="InterPro" id="IPR005844">
    <property type="entry name" value="A-D-PHexomutase_a/b/a-I"/>
</dbReference>
<comment type="catalytic activity">
    <reaction evidence="1">
        <text>alpha-D-glucose 1-phosphate = alpha-D-glucose 6-phosphate</text>
        <dbReference type="Rhea" id="RHEA:23536"/>
        <dbReference type="ChEBI" id="CHEBI:58225"/>
        <dbReference type="ChEBI" id="CHEBI:58601"/>
        <dbReference type="EC" id="5.4.2.2"/>
    </reaction>
</comment>
<dbReference type="EMBL" id="LSMT01000237">
    <property type="protein sequence ID" value="PFX22505.1"/>
    <property type="molecule type" value="Genomic_DNA"/>
</dbReference>
<reference evidence="16" key="1">
    <citation type="journal article" date="2017" name="bioRxiv">
        <title>Comparative analysis of the genomes of Stylophora pistillata and Acropora digitifera provides evidence for extensive differences between species of corals.</title>
        <authorList>
            <person name="Voolstra C.R."/>
            <person name="Li Y."/>
            <person name="Liew Y.J."/>
            <person name="Baumgarten S."/>
            <person name="Zoccola D."/>
            <person name="Flot J.-F."/>
            <person name="Tambutte S."/>
            <person name="Allemand D."/>
            <person name="Aranda M."/>
        </authorList>
    </citation>
    <scope>NUCLEOTIDE SEQUENCE [LARGE SCALE GENOMIC DNA]</scope>
</reference>
<dbReference type="PANTHER" id="PTHR22573">
    <property type="entry name" value="PHOSPHOHEXOMUTASE FAMILY MEMBER"/>
    <property type="match status" value="1"/>
</dbReference>
<dbReference type="FunFam" id="3.40.120.10:FF:000007">
    <property type="entry name" value="Phosphoglucomutase 5"/>
    <property type="match status" value="1"/>
</dbReference>
<dbReference type="InterPro" id="IPR045244">
    <property type="entry name" value="PGM"/>
</dbReference>
<dbReference type="Pfam" id="PF02880">
    <property type="entry name" value="PGM_PMM_III"/>
    <property type="match status" value="1"/>
</dbReference>
<dbReference type="Proteomes" id="UP000225706">
    <property type="component" value="Unassembled WGS sequence"/>
</dbReference>
<keyword evidence="7" id="KW-0597">Phosphoprotein</keyword>
<dbReference type="EC" id="5.4.2.2" evidence="5"/>
<comment type="subcellular location">
    <subcellularLocation>
        <location evidence="3">Cytoplasm</location>
    </subcellularLocation>
</comment>
<gene>
    <name evidence="15" type="primary">PGM1</name>
    <name evidence="15" type="ORF">AWC38_SpisGene12959</name>
</gene>
<dbReference type="PRINTS" id="PR00509">
    <property type="entry name" value="PGMPMM"/>
</dbReference>
<dbReference type="CDD" id="cd03085">
    <property type="entry name" value="PGM1"/>
    <property type="match status" value="1"/>
</dbReference>
<dbReference type="NCBIfam" id="NF005737">
    <property type="entry name" value="PRK07564.1-1"/>
    <property type="match status" value="1"/>
</dbReference>
<feature type="domain" description="Alpha-D-phosphohexomutase alpha/beta/alpha" evidence="14">
    <location>
        <begin position="334"/>
        <end position="429"/>
    </location>
</feature>
<evidence type="ECO:0000256" key="5">
    <source>
        <dbReference type="ARBA" id="ARBA00012728"/>
    </source>
</evidence>
<dbReference type="SUPFAM" id="SSF55957">
    <property type="entry name" value="Phosphoglucomutase, C-terminal domain"/>
    <property type="match status" value="1"/>
</dbReference>
<evidence type="ECO:0000256" key="9">
    <source>
        <dbReference type="ARBA" id="ARBA00022842"/>
    </source>
</evidence>
<dbReference type="GO" id="GO:0004614">
    <property type="term" value="F:phosphoglucomutase activity"/>
    <property type="evidence" value="ECO:0007669"/>
    <property type="project" value="UniProtKB-EC"/>
</dbReference>
<dbReference type="AlphaFoldDB" id="A0A2B4S1Y9"/>
<dbReference type="FunFam" id="3.40.120.10:FF:000004">
    <property type="entry name" value="Phosphoglucomutase 5"/>
    <property type="match status" value="1"/>
</dbReference>
<dbReference type="PROSITE" id="PS00710">
    <property type="entry name" value="PGM_PMM"/>
    <property type="match status" value="1"/>
</dbReference>
<dbReference type="SUPFAM" id="SSF53738">
    <property type="entry name" value="Phosphoglucomutase, first 3 domains"/>
    <property type="match status" value="3"/>
</dbReference>
<proteinExistence type="inferred from homology"/>
<feature type="domain" description="Alpha-D-phosphohexomutase alpha/beta/alpha" evidence="13">
    <location>
        <begin position="221"/>
        <end position="310"/>
    </location>
</feature>
<feature type="domain" description="Alpha-D-phosphohexomutase alpha/beta/alpha" evidence="12">
    <location>
        <begin position="24"/>
        <end position="165"/>
    </location>
</feature>
<evidence type="ECO:0000256" key="7">
    <source>
        <dbReference type="ARBA" id="ARBA00022553"/>
    </source>
</evidence>
<evidence type="ECO:0000259" key="13">
    <source>
        <dbReference type="Pfam" id="PF02879"/>
    </source>
</evidence>
<evidence type="ECO:0000256" key="8">
    <source>
        <dbReference type="ARBA" id="ARBA00022723"/>
    </source>
</evidence>
<evidence type="ECO:0000313" key="16">
    <source>
        <dbReference type="Proteomes" id="UP000225706"/>
    </source>
</evidence>
<dbReference type="Pfam" id="PF24947">
    <property type="entry name" value="PGM1_C_vert_fung"/>
    <property type="match status" value="1"/>
</dbReference>
<accession>A0A2B4S1Y9</accession>
<dbReference type="InterPro" id="IPR005846">
    <property type="entry name" value="A-D-PHexomutase_a/b/a-III"/>
</dbReference>
<keyword evidence="16" id="KW-1185">Reference proteome</keyword>
<keyword evidence="8 11" id="KW-0479">Metal-binding</keyword>
<dbReference type="PANTHER" id="PTHR22573:SF2">
    <property type="entry name" value="PHOSPHOGLUCOMUTASE"/>
    <property type="match status" value="1"/>
</dbReference>
<dbReference type="Gene3D" id="3.30.310.50">
    <property type="entry name" value="Alpha-D-phosphohexomutase, C-terminal domain"/>
    <property type="match status" value="1"/>
</dbReference>
<comment type="cofactor">
    <cofactor evidence="2">
        <name>Mg(2+)</name>
        <dbReference type="ChEBI" id="CHEBI:18420"/>
    </cofactor>
</comment>
<evidence type="ECO:0000256" key="11">
    <source>
        <dbReference type="RuleBase" id="RU004326"/>
    </source>
</evidence>
<dbReference type="InterPro" id="IPR016055">
    <property type="entry name" value="A-D-PHexomutase_a/b/a-I/II/III"/>
</dbReference>
<dbReference type="GO" id="GO:0000287">
    <property type="term" value="F:magnesium ion binding"/>
    <property type="evidence" value="ECO:0007669"/>
    <property type="project" value="InterPro"/>
</dbReference>
<evidence type="ECO:0000256" key="3">
    <source>
        <dbReference type="ARBA" id="ARBA00004496"/>
    </source>
</evidence>
<dbReference type="GO" id="GO:0005975">
    <property type="term" value="P:carbohydrate metabolic process"/>
    <property type="evidence" value="ECO:0007669"/>
    <property type="project" value="InterPro"/>
</dbReference>
<dbReference type="OrthoDB" id="2291at2759"/>
<comment type="similarity">
    <text evidence="4 11">Belongs to the phosphohexose mutase family.</text>
</comment>
<comment type="caution">
    <text evidence="15">The sequence shown here is derived from an EMBL/GenBank/DDBJ whole genome shotgun (WGS) entry which is preliminary data.</text>
</comment>
<evidence type="ECO:0000256" key="4">
    <source>
        <dbReference type="ARBA" id="ARBA00010231"/>
    </source>
</evidence>
<evidence type="ECO:0000313" key="15">
    <source>
        <dbReference type="EMBL" id="PFX22505.1"/>
    </source>
</evidence>
<name>A0A2B4S1Y9_STYPI</name>
<dbReference type="InterPro" id="IPR005845">
    <property type="entry name" value="A-D-PHexomutase_a/b/a-II"/>
</dbReference>
<keyword evidence="9 11" id="KW-0460">Magnesium</keyword>
<dbReference type="FunFam" id="3.30.310.50:FF:000002">
    <property type="entry name" value="Phosphoglucomutase 5"/>
    <property type="match status" value="1"/>
</dbReference>
<organism evidence="15 16">
    <name type="scientific">Stylophora pistillata</name>
    <name type="common">Smooth cauliflower coral</name>
    <dbReference type="NCBI Taxonomy" id="50429"/>
    <lineage>
        <taxon>Eukaryota</taxon>
        <taxon>Metazoa</taxon>
        <taxon>Cnidaria</taxon>
        <taxon>Anthozoa</taxon>
        <taxon>Hexacorallia</taxon>
        <taxon>Scleractinia</taxon>
        <taxon>Astrocoeniina</taxon>
        <taxon>Pocilloporidae</taxon>
        <taxon>Stylophora</taxon>
    </lineage>
</organism>
<evidence type="ECO:0000256" key="10">
    <source>
        <dbReference type="ARBA" id="ARBA00023235"/>
    </source>
</evidence>
<keyword evidence="10" id="KW-0413">Isomerase</keyword>
<dbReference type="InterPro" id="IPR036900">
    <property type="entry name" value="A-D-PHexomutase_C_sf"/>
</dbReference>
<evidence type="ECO:0000259" key="14">
    <source>
        <dbReference type="Pfam" id="PF02880"/>
    </source>
</evidence>
<dbReference type="FunFam" id="3.40.120.10:FF:000005">
    <property type="entry name" value="Phosphoglucomutase 5"/>
    <property type="match status" value="1"/>
</dbReference>
<dbReference type="GO" id="GO:0005829">
    <property type="term" value="C:cytosol"/>
    <property type="evidence" value="ECO:0007669"/>
    <property type="project" value="TreeGrafter"/>
</dbReference>